<dbReference type="Gene3D" id="1.10.510.10">
    <property type="entry name" value="Transferase(Phosphotransferase) domain 1"/>
    <property type="match status" value="1"/>
</dbReference>
<dbReference type="GO" id="GO:0005524">
    <property type="term" value="F:ATP binding"/>
    <property type="evidence" value="ECO:0007669"/>
    <property type="project" value="InterPro"/>
</dbReference>
<evidence type="ECO:0000256" key="1">
    <source>
        <dbReference type="ARBA" id="ARBA00022737"/>
    </source>
</evidence>
<feature type="repeat" description="ANK" evidence="3">
    <location>
        <begin position="458"/>
        <end position="491"/>
    </location>
</feature>
<dbReference type="InterPro" id="IPR011009">
    <property type="entry name" value="Kinase-like_dom_sf"/>
</dbReference>
<dbReference type="PROSITE" id="PS50088">
    <property type="entry name" value="ANK_REPEAT"/>
    <property type="match status" value="6"/>
</dbReference>
<dbReference type="SMART" id="SM00248">
    <property type="entry name" value="ANK"/>
    <property type="match status" value="6"/>
</dbReference>
<dbReference type="InterPro" id="IPR008271">
    <property type="entry name" value="Ser/Thr_kinase_AS"/>
</dbReference>
<organism evidence="5 6">
    <name type="scientific">Aspergillus niger</name>
    <dbReference type="NCBI Taxonomy" id="5061"/>
    <lineage>
        <taxon>Eukaryota</taxon>
        <taxon>Fungi</taxon>
        <taxon>Dikarya</taxon>
        <taxon>Ascomycota</taxon>
        <taxon>Pezizomycotina</taxon>
        <taxon>Eurotiomycetes</taxon>
        <taxon>Eurotiomycetidae</taxon>
        <taxon>Eurotiales</taxon>
        <taxon>Aspergillaceae</taxon>
        <taxon>Aspergillus</taxon>
        <taxon>Aspergillus subgen. Circumdati</taxon>
    </lineage>
</organism>
<feature type="repeat" description="ANK" evidence="3">
    <location>
        <begin position="387"/>
        <end position="419"/>
    </location>
</feature>
<evidence type="ECO:0000256" key="2">
    <source>
        <dbReference type="ARBA" id="ARBA00023043"/>
    </source>
</evidence>
<proteinExistence type="predicted"/>
<dbReference type="PANTHER" id="PTHR24123:SF33">
    <property type="entry name" value="PROTEIN HOS4"/>
    <property type="match status" value="1"/>
</dbReference>
<dbReference type="GO" id="GO:0004672">
    <property type="term" value="F:protein kinase activity"/>
    <property type="evidence" value="ECO:0007669"/>
    <property type="project" value="InterPro"/>
</dbReference>
<feature type="repeat" description="ANK" evidence="3">
    <location>
        <begin position="492"/>
        <end position="524"/>
    </location>
</feature>
<dbReference type="PROSITE" id="PS50297">
    <property type="entry name" value="ANK_REP_REGION"/>
    <property type="match status" value="6"/>
</dbReference>
<evidence type="ECO:0000313" key="5">
    <source>
        <dbReference type="EMBL" id="GLA53834.1"/>
    </source>
</evidence>
<dbReference type="EMBL" id="BRPB01000087">
    <property type="protein sequence ID" value="GLA53834.1"/>
    <property type="molecule type" value="Genomic_DNA"/>
</dbReference>
<dbReference type="SUPFAM" id="SSF56112">
    <property type="entry name" value="Protein kinase-like (PK-like)"/>
    <property type="match status" value="1"/>
</dbReference>
<sequence>MAAVNDLLAPFKLEIRDFGDRRREITYEPGACEGTKIELTTLWTRKRYFTHKNTVYKNVYLDENVNGQLRVVKEILHQPGSDRNRCSELEAAARIARDVGPEYTRLFVEFQGWFEIRNGVSLVLEYCALGDIDQFFPERVPENVARTVAGQLLEGISVLHCLGIAHRDIKPQNVLVAQADPIVVKIADFGVSKYTADRSILRSRVGTPEYMAPELLFGVAKESDYSNAVDIWSLGSLLYYLLSKQLAFPELQMLNAFYQGHVPFPEPPLFQLGVGSSGRSFIRSLMCSAPEDRPNASKDLLEKWEIQADHHQTVEESIPGIDNTGLVREPEGQAMTSIDHVYVPSIAEVPMDYVTSELFDIAAGPKEDIRRTRGLLESNANPSAMRNGHTALHKAARQGFTDTVRLLLGYGADTLIKTQPYDETALHLATYRGDSDAFIVMLDLLAAHGVDINAQDATGNTALHLAIVRLSRVEAVELLLERGARTDLLGRSGLTPLQYAITLDRETHAKELLDRGADPNVPSPDGRRPLHRAIMSGRISLQLIEQLVMKGAEVNAMDDEGVPPLHAAIRQGRSDVVRFLVEKGADTSLGSATMERRLKGMLGKQSLPWPLRK</sequence>
<feature type="repeat" description="ANK" evidence="3">
    <location>
        <begin position="560"/>
        <end position="592"/>
    </location>
</feature>
<dbReference type="InterPro" id="IPR036770">
    <property type="entry name" value="Ankyrin_rpt-contain_sf"/>
</dbReference>
<dbReference type="Pfam" id="PF00023">
    <property type="entry name" value="Ank"/>
    <property type="match status" value="1"/>
</dbReference>
<evidence type="ECO:0000256" key="3">
    <source>
        <dbReference type="PROSITE-ProRule" id="PRU00023"/>
    </source>
</evidence>
<dbReference type="Proteomes" id="UP001144191">
    <property type="component" value="Unassembled WGS sequence"/>
</dbReference>
<gene>
    <name evidence="5" type="ORF">AnigIFM63604_011138</name>
</gene>
<dbReference type="SMART" id="SM00220">
    <property type="entry name" value="S_TKc"/>
    <property type="match status" value="1"/>
</dbReference>
<evidence type="ECO:0000313" key="6">
    <source>
        <dbReference type="Proteomes" id="UP001144191"/>
    </source>
</evidence>
<keyword evidence="2 3" id="KW-0040">ANK repeat</keyword>
<name>A0A9W6A9B7_ASPNG</name>
<dbReference type="Pfam" id="PF12796">
    <property type="entry name" value="Ank_2"/>
    <property type="match status" value="2"/>
</dbReference>
<evidence type="ECO:0000259" key="4">
    <source>
        <dbReference type="PROSITE" id="PS50011"/>
    </source>
</evidence>
<dbReference type="PRINTS" id="PR01415">
    <property type="entry name" value="ANKYRIN"/>
</dbReference>
<dbReference type="PROSITE" id="PS50011">
    <property type="entry name" value="PROTEIN_KINASE_DOM"/>
    <property type="match status" value="1"/>
</dbReference>
<dbReference type="SUPFAM" id="SSF48403">
    <property type="entry name" value="Ankyrin repeat"/>
    <property type="match status" value="1"/>
</dbReference>
<reference evidence="5" key="1">
    <citation type="submission" date="2022-07" db="EMBL/GenBank/DDBJ databases">
        <title>Taxonomy of Aspergillus series Nigri: significant species reduction supported by multi-species coalescent approaches.</title>
        <authorList>
            <person name="Bian C."/>
            <person name="Kusuya Y."/>
            <person name="Sklenar F."/>
            <person name="D'hooge E."/>
            <person name="Yaguchi T."/>
            <person name="Takahashi H."/>
            <person name="Hubka V."/>
        </authorList>
    </citation>
    <scope>NUCLEOTIDE SEQUENCE</scope>
    <source>
        <strain evidence="5">IFM 63604</strain>
    </source>
</reference>
<dbReference type="InterPro" id="IPR002110">
    <property type="entry name" value="Ankyrin_rpt"/>
</dbReference>
<dbReference type="AlphaFoldDB" id="A0A9W6A9B7"/>
<dbReference type="InterPro" id="IPR051165">
    <property type="entry name" value="Multifunctional_ANK_Repeat"/>
</dbReference>
<feature type="repeat" description="ANK" evidence="3">
    <location>
        <begin position="421"/>
        <end position="457"/>
    </location>
</feature>
<dbReference type="InterPro" id="IPR000719">
    <property type="entry name" value="Prot_kinase_dom"/>
</dbReference>
<dbReference type="PROSITE" id="PS00108">
    <property type="entry name" value="PROTEIN_KINASE_ST"/>
    <property type="match status" value="1"/>
</dbReference>
<dbReference type="Gene3D" id="1.25.40.20">
    <property type="entry name" value="Ankyrin repeat-containing domain"/>
    <property type="match status" value="1"/>
</dbReference>
<feature type="repeat" description="ANK" evidence="3">
    <location>
        <begin position="525"/>
        <end position="559"/>
    </location>
</feature>
<dbReference type="Pfam" id="PF00069">
    <property type="entry name" value="Pkinase"/>
    <property type="match status" value="1"/>
</dbReference>
<keyword evidence="1" id="KW-0677">Repeat</keyword>
<accession>A0A9W6A9B7</accession>
<dbReference type="PANTHER" id="PTHR24123">
    <property type="entry name" value="ANKYRIN REPEAT-CONTAINING"/>
    <property type="match status" value="1"/>
</dbReference>
<comment type="caution">
    <text evidence="5">The sequence shown here is derived from an EMBL/GenBank/DDBJ whole genome shotgun (WGS) entry which is preliminary data.</text>
</comment>
<feature type="domain" description="Protein kinase" evidence="4">
    <location>
        <begin position="45"/>
        <end position="314"/>
    </location>
</feature>
<protein>
    <recommendedName>
        <fullName evidence="4">Protein kinase domain-containing protein</fullName>
    </recommendedName>
</protein>